<reference evidence="1 2" key="1">
    <citation type="submission" date="2014-04" db="EMBL/GenBank/DDBJ databases">
        <authorList>
            <consortium name="DOE Joint Genome Institute"/>
            <person name="Kuo A."/>
            <person name="Kohler A."/>
            <person name="Jargeat P."/>
            <person name="Nagy L.G."/>
            <person name="Floudas D."/>
            <person name="Copeland A."/>
            <person name="Barry K.W."/>
            <person name="Cichocki N."/>
            <person name="Veneault-Fourrey C."/>
            <person name="LaButti K."/>
            <person name="Lindquist E.A."/>
            <person name="Lipzen A."/>
            <person name="Lundell T."/>
            <person name="Morin E."/>
            <person name="Murat C."/>
            <person name="Sun H."/>
            <person name="Tunlid A."/>
            <person name="Henrissat B."/>
            <person name="Grigoriev I.V."/>
            <person name="Hibbett D.S."/>
            <person name="Martin F."/>
            <person name="Nordberg H.P."/>
            <person name="Cantor M.N."/>
            <person name="Hua S.X."/>
        </authorList>
    </citation>
    <scope>NUCLEOTIDE SEQUENCE [LARGE SCALE GENOMIC DNA]</scope>
    <source>
        <strain evidence="1 2">Ve08.2h10</strain>
    </source>
</reference>
<keyword evidence="2" id="KW-1185">Reference proteome</keyword>
<dbReference type="InParanoid" id="A0A0D0ED56"/>
<dbReference type="AlphaFoldDB" id="A0A0D0ED56"/>
<dbReference type="EMBL" id="KN824832">
    <property type="protein sequence ID" value="KIL00536.1"/>
    <property type="molecule type" value="Genomic_DNA"/>
</dbReference>
<name>A0A0D0ED56_9AGAM</name>
<reference evidence="2" key="2">
    <citation type="submission" date="2015-01" db="EMBL/GenBank/DDBJ databases">
        <title>Evolutionary Origins and Diversification of the Mycorrhizal Mutualists.</title>
        <authorList>
            <consortium name="DOE Joint Genome Institute"/>
            <consortium name="Mycorrhizal Genomics Consortium"/>
            <person name="Kohler A."/>
            <person name="Kuo A."/>
            <person name="Nagy L.G."/>
            <person name="Floudas D."/>
            <person name="Copeland A."/>
            <person name="Barry K.W."/>
            <person name="Cichocki N."/>
            <person name="Veneault-Fourrey C."/>
            <person name="LaButti K."/>
            <person name="Lindquist E.A."/>
            <person name="Lipzen A."/>
            <person name="Lundell T."/>
            <person name="Morin E."/>
            <person name="Murat C."/>
            <person name="Riley R."/>
            <person name="Ohm R."/>
            <person name="Sun H."/>
            <person name="Tunlid A."/>
            <person name="Henrissat B."/>
            <person name="Grigoriev I.V."/>
            <person name="Hibbett D.S."/>
            <person name="Martin F."/>
        </authorList>
    </citation>
    <scope>NUCLEOTIDE SEQUENCE [LARGE SCALE GENOMIC DNA]</scope>
    <source>
        <strain evidence="2">Ve08.2h10</strain>
    </source>
</reference>
<sequence length="102" mass="12116">MWLFQTVFLQEKRGSVCNLLVRRRIVQLGIEQNPSEQKSKKKTLHVIPARKRRCESHRSILDAPTHSLSGEFLPRTMCLHTIEYRKRLSPNPSWPLEPYHKR</sequence>
<dbReference type="HOGENOM" id="CLU_2278338_0_0_1"/>
<protein>
    <submittedName>
        <fullName evidence="1">Uncharacterized protein</fullName>
    </submittedName>
</protein>
<evidence type="ECO:0000313" key="1">
    <source>
        <dbReference type="EMBL" id="KIL00536.1"/>
    </source>
</evidence>
<gene>
    <name evidence="1" type="ORF">PAXRUDRAFT_821628</name>
</gene>
<organism evidence="1 2">
    <name type="scientific">Paxillus rubicundulus Ve08.2h10</name>
    <dbReference type="NCBI Taxonomy" id="930991"/>
    <lineage>
        <taxon>Eukaryota</taxon>
        <taxon>Fungi</taxon>
        <taxon>Dikarya</taxon>
        <taxon>Basidiomycota</taxon>
        <taxon>Agaricomycotina</taxon>
        <taxon>Agaricomycetes</taxon>
        <taxon>Agaricomycetidae</taxon>
        <taxon>Boletales</taxon>
        <taxon>Paxilineae</taxon>
        <taxon>Paxillaceae</taxon>
        <taxon>Paxillus</taxon>
    </lineage>
</organism>
<dbReference type="Proteomes" id="UP000054538">
    <property type="component" value="Unassembled WGS sequence"/>
</dbReference>
<accession>A0A0D0ED56</accession>
<proteinExistence type="predicted"/>
<evidence type="ECO:0000313" key="2">
    <source>
        <dbReference type="Proteomes" id="UP000054538"/>
    </source>
</evidence>